<proteinExistence type="predicted"/>
<dbReference type="EMBL" id="GGFM01009956">
    <property type="protein sequence ID" value="MBW30707.1"/>
    <property type="molecule type" value="Transcribed_RNA"/>
</dbReference>
<evidence type="ECO:0000313" key="1">
    <source>
        <dbReference type="EMBL" id="MBW30707.1"/>
    </source>
</evidence>
<dbReference type="AlphaFoldDB" id="A0A2M3ZQ61"/>
<sequence length="100" mass="11435">MSLPLCTRRAQTFFLPSKRFLLYPLLLEQARAGGRHTRLEKVSQKKKHTHTKKDPKTGKGYKYVCLSSRLANCCSTVCSPYDMVVFGDFESRICFSSILL</sequence>
<accession>A0A2M3ZQ61</accession>
<reference evidence="1" key="1">
    <citation type="submission" date="2018-01" db="EMBL/GenBank/DDBJ databases">
        <title>An insight into the sialome of Amazonian anophelines.</title>
        <authorList>
            <person name="Ribeiro J.M."/>
            <person name="Scarpassa V."/>
            <person name="Calvo E."/>
        </authorList>
    </citation>
    <scope>NUCLEOTIDE SEQUENCE</scope>
    <source>
        <tissue evidence="1">Salivary glands</tissue>
    </source>
</reference>
<organism evidence="1">
    <name type="scientific">Anopheles braziliensis</name>
    <dbReference type="NCBI Taxonomy" id="58242"/>
    <lineage>
        <taxon>Eukaryota</taxon>
        <taxon>Metazoa</taxon>
        <taxon>Ecdysozoa</taxon>
        <taxon>Arthropoda</taxon>
        <taxon>Hexapoda</taxon>
        <taxon>Insecta</taxon>
        <taxon>Pterygota</taxon>
        <taxon>Neoptera</taxon>
        <taxon>Endopterygota</taxon>
        <taxon>Diptera</taxon>
        <taxon>Nematocera</taxon>
        <taxon>Culicoidea</taxon>
        <taxon>Culicidae</taxon>
        <taxon>Anophelinae</taxon>
        <taxon>Anopheles</taxon>
    </lineage>
</organism>
<name>A0A2M3ZQ61_9DIPT</name>
<protein>
    <submittedName>
        <fullName evidence="1">Putative secreted peptide</fullName>
    </submittedName>
</protein>